<reference evidence="2" key="1">
    <citation type="journal article" date="2015" name="Nature">
        <title>Complex archaea that bridge the gap between prokaryotes and eukaryotes.</title>
        <authorList>
            <person name="Spang A."/>
            <person name="Saw J.H."/>
            <person name="Jorgensen S.L."/>
            <person name="Zaremba-Niedzwiedzka K."/>
            <person name="Martijn J."/>
            <person name="Lind A.E."/>
            <person name="van Eijk R."/>
            <person name="Schleper C."/>
            <person name="Guy L."/>
            <person name="Ettema T.J."/>
        </authorList>
    </citation>
    <scope>NUCLEOTIDE SEQUENCE</scope>
</reference>
<name>A0A0F8WZB6_9ZZZZ</name>
<evidence type="ECO:0000313" key="2">
    <source>
        <dbReference type="EMBL" id="KKK62222.1"/>
    </source>
</evidence>
<proteinExistence type="predicted"/>
<protein>
    <recommendedName>
        <fullName evidence="3">Nudix hydrolase domain-containing protein</fullName>
    </recommendedName>
</protein>
<feature type="compositionally biased region" description="Basic residues" evidence="1">
    <location>
        <begin position="95"/>
        <end position="104"/>
    </location>
</feature>
<dbReference type="AlphaFoldDB" id="A0A0F8WZB6"/>
<dbReference type="SUPFAM" id="SSF55811">
    <property type="entry name" value="Nudix"/>
    <property type="match status" value="1"/>
</dbReference>
<gene>
    <name evidence="2" type="ORF">LCGC14_3006500</name>
</gene>
<feature type="region of interest" description="Disordered" evidence="1">
    <location>
        <begin position="84"/>
        <end position="119"/>
    </location>
</feature>
<accession>A0A0F8WZB6</accession>
<evidence type="ECO:0008006" key="3">
    <source>
        <dbReference type="Google" id="ProtNLM"/>
    </source>
</evidence>
<sequence length="119" mass="14197">TKQSLYFRRGFKTTEQYTFTERKQKITKHVTYFLAESKKTNIIISPREHRGYGWFTYREAIGFLKHKNARRNLKEAYDFIQKTGVRRRQDGSARERHHVRKSGAAHKPSTRPPSSRQRA</sequence>
<dbReference type="InterPro" id="IPR015797">
    <property type="entry name" value="NUDIX_hydrolase-like_dom_sf"/>
</dbReference>
<evidence type="ECO:0000256" key="1">
    <source>
        <dbReference type="SAM" id="MobiDB-lite"/>
    </source>
</evidence>
<dbReference type="Gene3D" id="3.90.79.10">
    <property type="entry name" value="Nucleoside Triphosphate Pyrophosphohydrolase"/>
    <property type="match status" value="1"/>
</dbReference>
<organism evidence="2">
    <name type="scientific">marine sediment metagenome</name>
    <dbReference type="NCBI Taxonomy" id="412755"/>
    <lineage>
        <taxon>unclassified sequences</taxon>
        <taxon>metagenomes</taxon>
        <taxon>ecological metagenomes</taxon>
    </lineage>
</organism>
<dbReference type="EMBL" id="LAZR01062099">
    <property type="protein sequence ID" value="KKK62222.1"/>
    <property type="molecule type" value="Genomic_DNA"/>
</dbReference>
<feature type="non-terminal residue" evidence="2">
    <location>
        <position position="1"/>
    </location>
</feature>
<comment type="caution">
    <text evidence="2">The sequence shown here is derived from an EMBL/GenBank/DDBJ whole genome shotgun (WGS) entry which is preliminary data.</text>
</comment>